<evidence type="ECO:0000256" key="5">
    <source>
        <dbReference type="SAM" id="MobiDB-lite"/>
    </source>
</evidence>
<protein>
    <recommendedName>
        <fullName evidence="7">TFIIS central domain-containing protein</fullName>
    </recommendedName>
</protein>
<keyword evidence="6" id="KW-0812">Transmembrane</keyword>
<dbReference type="GeneID" id="5024882"/>
<dbReference type="SUPFAM" id="SSF46942">
    <property type="entry name" value="Elongation factor TFIIS domain 2"/>
    <property type="match status" value="1"/>
</dbReference>
<dbReference type="GO" id="GO:0006351">
    <property type="term" value="P:DNA-templated transcription"/>
    <property type="evidence" value="ECO:0007669"/>
    <property type="project" value="InterPro"/>
</dbReference>
<evidence type="ECO:0000256" key="1">
    <source>
        <dbReference type="ARBA" id="ARBA00022723"/>
    </source>
</evidence>
<dbReference type="HOGENOM" id="CLU_033869_0_0_1"/>
<keyword evidence="4" id="KW-0175">Coiled coil</keyword>
<dbReference type="OMA" id="NANCDSC"/>
<keyword evidence="1" id="KW-0479">Metal-binding</keyword>
<dbReference type="InterPro" id="IPR036575">
    <property type="entry name" value="TFIIS_cen_dom_sf"/>
</dbReference>
<feature type="domain" description="TFIIS central" evidence="7">
    <location>
        <begin position="354"/>
        <end position="499"/>
    </location>
</feature>
<dbReference type="Gene3D" id="1.10.472.30">
    <property type="entry name" value="Transcription elongation factor S-II, central domain"/>
    <property type="match status" value="1"/>
</dbReference>
<dbReference type="InterPro" id="IPR003618">
    <property type="entry name" value="TFIIS_cen_dom"/>
</dbReference>
<dbReference type="OrthoDB" id="10259622at2759"/>
<reference evidence="8 9" key="1">
    <citation type="journal article" date="2006" name="Nature">
        <title>Global trends of whole-genome duplications revealed by the ciliate Paramecium tetraurelia.</title>
        <authorList>
            <consortium name="Genoscope"/>
            <person name="Aury J.-M."/>
            <person name="Jaillon O."/>
            <person name="Duret L."/>
            <person name="Noel B."/>
            <person name="Jubin C."/>
            <person name="Porcel B.M."/>
            <person name="Segurens B."/>
            <person name="Daubin V."/>
            <person name="Anthouard V."/>
            <person name="Aiach N."/>
            <person name="Arnaiz O."/>
            <person name="Billaut A."/>
            <person name="Beisson J."/>
            <person name="Blanc I."/>
            <person name="Bouhouche K."/>
            <person name="Camara F."/>
            <person name="Duharcourt S."/>
            <person name="Guigo R."/>
            <person name="Gogendeau D."/>
            <person name="Katinka M."/>
            <person name="Keller A.-M."/>
            <person name="Kissmehl R."/>
            <person name="Klotz C."/>
            <person name="Koll F."/>
            <person name="Le Moue A."/>
            <person name="Lepere C."/>
            <person name="Malinsky S."/>
            <person name="Nowacki M."/>
            <person name="Nowak J.K."/>
            <person name="Plattner H."/>
            <person name="Poulain J."/>
            <person name="Ruiz F."/>
            <person name="Serrano V."/>
            <person name="Zagulski M."/>
            <person name="Dessen P."/>
            <person name="Betermier M."/>
            <person name="Weissenbach J."/>
            <person name="Scarpelli C."/>
            <person name="Schachter V."/>
            <person name="Sperling L."/>
            <person name="Meyer E."/>
            <person name="Cohen J."/>
            <person name="Wincker P."/>
        </authorList>
    </citation>
    <scope>NUCLEOTIDE SEQUENCE [LARGE SCALE GENOMIC DNA]</scope>
    <source>
        <strain evidence="8 9">Stock d4-2</strain>
    </source>
</reference>
<name>A0CLN3_PARTE</name>
<evidence type="ECO:0000256" key="2">
    <source>
        <dbReference type="ARBA" id="ARBA00022771"/>
    </source>
</evidence>
<dbReference type="AlphaFoldDB" id="A0CLN3"/>
<evidence type="ECO:0000256" key="4">
    <source>
        <dbReference type="SAM" id="Coils"/>
    </source>
</evidence>
<dbReference type="eggNOG" id="ENOG502SVTQ">
    <property type="taxonomic scope" value="Eukaryota"/>
</dbReference>
<dbReference type="SUPFAM" id="SSF57903">
    <property type="entry name" value="FYVE/PHD zinc finger"/>
    <property type="match status" value="1"/>
</dbReference>
<evidence type="ECO:0000256" key="3">
    <source>
        <dbReference type="ARBA" id="ARBA00022833"/>
    </source>
</evidence>
<feature type="transmembrane region" description="Helical" evidence="6">
    <location>
        <begin position="77"/>
        <end position="106"/>
    </location>
</feature>
<gene>
    <name evidence="8" type="ORF">GSPATT00008249001</name>
</gene>
<evidence type="ECO:0000256" key="6">
    <source>
        <dbReference type="SAM" id="Phobius"/>
    </source>
</evidence>
<sequence>MRIYQLSHNYLFSNQIHYNYEVINKNNLMSENYNFSDFVKFRKGSTFGIGKIENFSREEDWFEYFEYILSEELPTGWFIYCIFYCIQILHNTHFPIILIIVFFFFINFYQVNNHIMDYQLKKGKMTDIIEKVQLSKLPEYVQMTEKKGYVMRQQFISKDLMPLLKQCFCGQYVNPDQVLVLCTSCEKPFHAECLIKQFEQGNANCDSCREILSNLQITDRIKDALQTRSSTIVIQTNQQKTHEQRAIQIEEEEEEQLDRNEKRIDLDKIVKKIKTKDGQIHSKVQIVKQDTHTNGNSREKNQTHEAIPQANPPEQQKQQSLPFKNISAQAVEKMKSWVERYRQMESNASNFEKKRQEVREKFFSVIFYGIEELKDMYEKDPNSITQLEKEIISNSDTALFQYIKNLALDIEVYTHIKFNTQYKTKLEPLYVERCKLIYLHMKDDKNLELRRKVISKEFQAQDLSTRDERDLYNPEKRRQTQEIAMRVIELNQKDKDEEQKIIKDIEEVSFSRNQSINEEIQITTQKKDGHSTKNLLKEKMMEYSVEKSIMRFKKRIADELNDKERLQILASLEQYQLHQ</sequence>
<feature type="coiled-coil region" evidence="4">
    <location>
        <begin position="334"/>
        <end position="361"/>
    </location>
</feature>
<dbReference type="KEGG" id="ptm:GSPATT00008249001"/>
<evidence type="ECO:0000313" key="9">
    <source>
        <dbReference type="Proteomes" id="UP000000600"/>
    </source>
</evidence>
<evidence type="ECO:0000313" key="8">
    <source>
        <dbReference type="EMBL" id="CAK71700.1"/>
    </source>
</evidence>
<keyword evidence="6" id="KW-0472">Membrane</keyword>
<dbReference type="InParanoid" id="A0CLN3"/>
<keyword evidence="6" id="KW-1133">Transmembrane helix</keyword>
<dbReference type="GO" id="GO:0008270">
    <property type="term" value="F:zinc ion binding"/>
    <property type="evidence" value="ECO:0007669"/>
    <property type="project" value="UniProtKB-KW"/>
</dbReference>
<keyword evidence="9" id="KW-1185">Reference proteome</keyword>
<organism evidence="8 9">
    <name type="scientific">Paramecium tetraurelia</name>
    <dbReference type="NCBI Taxonomy" id="5888"/>
    <lineage>
        <taxon>Eukaryota</taxon>
        <taxon>Sar</taxon>
        <taxon>Alveolata</taxon>
        <taxon>Ciliophora</taxon>
        <taxon>Intramacronucleata</taxon>
        <taxon>Oligohymenophorea</taxon>
        <taxon>Peniculida</taxon>
        <taxon>Parameciidae</taxon>
        <taxon>Paramecium</taxon>
    </lineage>
</organism>
<dbReference type="CDD" id="cd15489">
    <property type="entry name" value="PHD_SF"/>
    <property type="match status" value="1"/>
</dbReference>
<keyword evidence="2" id="KW-0863">Zinc-finger</keyword>
<dbReference type="InterPro" id="IPR001965">
    <property type="entry name" value="Znf_PHD"/>
</dbReference>
<proteinExistence type="predicted"/>
<dbReference type="Pfam" id="PF07500">
    <property type="entry name" value="TFIIS_M"/>
    <property type="match status" value="1"/>
</dbReference>
<dbReference type="Proteomes" id="UP000000600">
    <property type="component" value="Unassembled WGS sequence"/>
</dbReference>
<dbReference type="PROSITE" id="PS51321">
    <property type="entry name" value="TFIIS_CENTRAL"/>
    <property type="match status" value="1"/>
</dbReference>
<feature type="region of interest" description="Disordered" evidence="5">
    <location>
        <begin position="288"/>
        <end position="320"/>
    </location>
</feature>
<dbReference type="RefSeq" id="XP_001439097.1">
    <property type="nucleotide sequence ID" value="XM_001439060.1"/>
</dbReference>
<keyword evidence="3" id="KW-0862">Zinc</keyword>
<accession>A0CLN3</accession>
<dbReference type="EMBL" id="CT868097">
    <property type="protein sequence ID" value="CAK71700.1"/>
    <property type="molecule type" value="Genomic_DNA"/>
</dbReference>
<dbReference type="InterPro" id="IPR011011">
    <property type="entry name" value="Znf_FYVE_PHD"/>
</dbReference>
<evidence type="ECO:0000259" key="7">
    <source>
        <dbReference type="PROSITE" id="PS51321"/>
    </source>
</evidence>
<dbReference type="STRING" id="5888.A0CLN3"/>
<dbReference type="SMART" id="SM00249">
    <property type="entry name" value="PHD"/>
    <property type="match status" value="1"/>
</dbReference>